<evidence type="ECO:0000313" key="2">
    <source>
        <dbReference type="Proteomes" id="UP000696280"/>
    </source>
</evidence>
<dbReference type="Proteomes" id="UP000696280">
    <property type="component" value="Unassembled WGS sequence"/>
</dbReference>
<accession>A0A9N9PT57</accession>
<dbReference type="EMBL" id="CAJVRL010000056">
    <property type="protein sequence ID" value="CAG8954158.1"/>
    <property type="molecule type" value="Genomic_DNA"/>
</dbReference>
<keyword evidence="2" id="KW-1185">Reference proteome</keyword>
<dbReference type="InterPro" id="IPR037653">
    <property type="entry name" value="Cbp6"/>
</dbReference>
<dbReference type="GO" id="GO:0043022">
    <property type="term" value="F:ribosome binding"/>
    <property type="evidence" value="ECO:0007669"/>
    <property type="project" value="InterPro"/>
</dbReference>
<protein>
    <submittedName>
        <fullName evidence="1">Uncharacterized protein</fullName>
    </submittedName>
</protein>
<dbReference type="GO" id="GO:0034551">
    <property type="term" value="P:mitochondrial respiratory chain complex III assembly"/>
    <property type="evidence" value="ECO:0007669"/>
    <property type="project" value="TreeGrafter"/>
</dbReference>
<gene>
    <name evidence="1" type="ORF">HYFRA_00005777</name>
</gene>
<dbReference type="PANTHER" id="PTHR28250:SF1">
    <property type="entry name" value="CYTOCHROME B PRE-MRNA-PROCESSING PROTEIN 6"/>
    <property type="match status" value="1"/>
</dbReference>
<dbReference type="PANTHER" id="PTHR28250">
    <property type="entry name" value="CYTOCHROME B PRE-MRNA-PROCESSING PROTEIN 6"/>
    <property type="match status" value="1"/>
</dbReference>
<sequence length="141" mass="16271">MTFDFPIRSILIDVKMSRAAIYKHYMRALSQWPKDALRPECRFEDVMQKRIERKFNPPKAVEGAKPAATTPINEAAEMNQVHALFSLIGNQYTRKFPLGPIMKPASNPTHYTDLVEELSAAPNRSLFQRLVAKWRKSVRLQ</sequence>
<dbReference type="AlphaFoldDB" id="A0A9N9PT57"/>
<proteinExistence type="predicted"/>
<name>A0A9N9PT57_9HELO</name>
<evidence type="ECO:0000313" key="1">
    <source>
        <dbReference type="EMBL" id="CAG8954158.1"/>
    </source>
</evidence>
<comment type="caution">
    <text evidence="1">The sequence shown here is derived from an EMBL/GenBank/DDBJ whole genome shotgun (WGS) entry which is preliminary data.</text>
</comment>
<dbReference type="GO" id="GO:0061671">
    <property type="term" value="C:Cbp3p-Cbp6 complex"/>
    <property type="evidence" value="ECO:0007669"/>
    <property type="project" value="InterPro"/>
</dbReference>
<reference evidence="1" key="1">
    <citation type="submission" date="2021-07" db="EMBL/GenBank/DDBJ databases">
        <authorList>
            <person name="Durling M."/>
        </authorList>
    </citation>
    <scope>NUCLEOTIDE SEQUENCE</scope>
</reference>
<dbReference type="Pfam" id="PF20180">
    <property type="entry name" value="UQCC2_CBP6"/>
    <property type="match status" value="1"/>
</dbReference>
<dbReference type="OrthoDB" id="2107880at2759"/>
<organism evidence="1 2">
    <name type="scientific">Hymenoscyphus fraxineus</name>
    <dbReference type="NCBI Taxonomy" id="746836"/>
    <lineage>
        <taxon>Eukaryota</taxon>
        <taxon>Fungi</taxon>
        <taxon>Dikarya</taxon>
        <taxon>Ascomycota</taxon>
        <taxon>Pezizomycotina</taxon>
        <taxon>Leotiomycetes</taxon>
        <taxon>Helotiales</taxon>
        <taxon>Helotiaceae</taxon>
        <taxon>Hymenoscyphus</taxon>
    </lineage>
</organism>